<gene>
    <name evidence="3" type="ORF">I8J34_18005</name>
</gene>
<evidence type="ECO:0000313" key="4">
    <source>
        <dbReference type="Proteomes" id="UP000694660"/>
    </source>
</evidence>
<feature type="chain" id="PRO_5037507922" description="Carboxypeptidase regulatory-like domain-containing protein" evidence="2">
    <location>
        <begin position="29"/>
        <end position="145"/>
    </location>
</feature>
<feature type="signal peptide" evidence="2">
    <location>
        <begin position="1"/>
        <end position="28"/>
    </location>
</feature>
<evidence type="ECO:0000256" key="1">
    <source>
        <dbReference type="SAM" id="MobiDB-lite"/>
    </source>
</evidence>
<evidence type="ECO:0000256" key="2">
    <source>
        <dbReference type="SAM" id="SignalP"/>
    </source>
</evidence>
<protein>
    <recommendedName>
        <fullName evidence="5">Carboxypeptidase regulatory-like domain-containing protein</fullName>
    </recommendedName>
</protein>
<dbReference type="EMBL" id="JAEKFT010000024">
    <property type="protein sequence ID" value="MBT0963080.1"/>
    <property type="molecule type" value="Genomic_DNA"/>
</dbReference>
<accession>A0A944DB52</accession>
<name>A0A944DB52_DENI1</name>
<reference evidence="4" key="1">
    <citation type="journal article" date="2022" name="ISME J.">
        <title>Genetic and phylogenetic analysis of dissimilatory iodate-reducing bacteria identifies potential niches across the world's oceans.</title>
        <authorList>
            <person name="Reyes-Umana V."/>
            <person name="Henning Z."/>
            <person name="Lee K."/>
            <person name="Barnum T.P."/>
            <person name="Coates J.D."/>
        </authorList>
    </citation>
    <scope>NUCLEOTIDE SEQUENCE [LARGE SCALE GENOMIC DNA]</scope>
    <source>
        <strain evidence="4">IR12</strain>
    </source>
</reference>
<dbReference type="RefSeq" id="WP_214363018.1">
    <property type="nucleotide sequence ID" value="NZ_JAEKFT010000024.1"/>
</dbReference>
<keyword evidence="4" id="KW-1185">Reference proteome</keyword>
<comment type="caution">
    <text evidence="3">The sequence shown here is derived from an EMBL/GenBank/DDBJ whole genome shotgun (WGS) entry which is preliminary data.</text>
</comment>
<dbReference type="AlphaFoldDB" id="A0A944DB52"/>
<organism evidence="3 4">
    <name type="scientific">Denitromonas iodatirespirans</name>
    <dbReference type="NCBI Taxonomy" id="2795389"/>
    <lineage>
        <taxon>Bacteria</taxon>
        <taxon>Pseudomonadati</taxon>
        <taxon>Pseudomonadota</taxon>
        <taxon>Betaproteobacteria</taxon>
        <taxon>Rhodocyclales</taxon>
        <taxon>Zoogloeaceae</taxon>
        <taxon>Denitromonas</taxon>
    </lineage>
</organism>
<dbReference type="Proteomes" id="UP000694660">
    <property type="component" value="Unassembled WGS sequence"/>
</dbReference>
<feature type="compositionally biased region" description="Basic and acidic residues" evidence="1">
    <location>
        <begin position="52"/>
        <end position="61"/>
    </location>
</feature>
<evidence type="ECO:0000313" key="3">
    <source>
        <dbReference type="EMBL" id="MBT0963080.1"/>
    </source>
</evidence>
<feature type="region of interest" description="Disordered" evidence="1">
    <location>
        <begin position="27"/>
        <end position="64"/>
    </location>
</feature>
<evidence type="ECO:0008006" key="5">
    <source>
        <dbReference type="Google" id="ProtNLM"/>
    </source>
</evidence>
<sequence length="145" mass="15137">MTRRSDSNVRKILGTAAMALAVPTAATAATTPAPSMTDKASFSSAASKRSARANENEDAHPELFPLKLRPAATAGTEAAEKAIQVKVLDAEGRRILLARAHGNITLGPLPAGEYTLQLCSGTSMEEHALKLGAGKRGLLRYELGA</sequence>
<feature type="compositionally biased region" description="Low complexity" evidence="1">
    <location>
        <begin position="27"/>
        <end position="48"/>
    </location>
</feature>
<proteinExistence type="predicted"/>
<keyword evidence="2" id="KW-0732">Signal</keyword>